<dbReference type="PANTHER" id="PTHR45947">
    <property type="entry name" value="SULFOQUINOVOSYL TRANSFERASE SQD2"/>
    <property type="match status" value="1"/>
</dbReference>
<dbReference type="Pfam" id="PF00534">
    <property type="entry name" value="Glycos_transf_1"/>
    <property type="match status" value="1"/>
</dbReference>
<sequence>MKILVITETFLPSTDGIVTRLTHSIRWLKDAGHEIIIVAPKLGVETFEGIKVVGIPAKKIPWYRSKKFAMPSRKIKKVMEDFGPDIVHVVNPVFIGAAGIFYAKKLKIKVVASYHTHVPKYADYYRIGMTKPILWWYFRLLHNQADLNLCTSQSVLKELNEQRFKNVHYWKRGVNTHQFGRHHRDIKWRQLVTNHSPTKKILLYVGRLAAEKEIHKIKRLLEKQDNIVLVIVGDGPERNDLEKLFQHESVVFTGFLHGEELAIAYASSDAFIFPSTTETLGLVILEAMASGTPVIAAKSGPTQEQIVDGVNGILFNPSDESSMDALLEKMYNEELMNRISMNAESEAKENGWSDQAAQLLGYYEQLILQKRKMST</sequence>
<protein>
    <submittedName>
        <fullName evidence="4">Glycosyl transferase</fullName>
    </submittedName>
</protein>
<keyword evidence="4" id="KW-0808">Transferase</keyword>
<name>A0A147K850_9BACI</name>
<gene>
    <name evidence="4" type="ORF">Q75_07495</name>
</gene>
<dbReference type="InterPro" id="IPR050194">
    <property type="entry name" value="Glycosyltransferase_grp1"/>
</dbReference>
<organism evidence="4 5">
    <name type="scientific">Bacillus coahuilensis p1.1.43</name>
    <dbReference type="NCBI Taxonomy" id="1150625"/>
    <lineage>
        <taxon>Bacteria</taxon>
        <taxon>Bacillati</taxon>
        <taxon>Bacillota</taxon>
        <taxon>Bacilli</taxon>
        <taxon>Bacillales</taxon>
        <taxon>Bacillaceae</taxon>
        <taxon>Bacillus</taxon>
    </lineage>
</organism>
<dbReference type="Gene3D" id="3.40.50.2000">
    <property type="entry name" value="Glycogen Phosphorylase B"/>
    <property type="match status" value="2"/>
</dbReference>
<dbReference type="AlphaFoldDB" id="A0A147K850"/>
<comment type="caution">
    <text evidence="4">The sequence shown here is derived from an EMBL/GenBank/DDBJ whole genome shotgun (WGS) entry which is preliminary data.</text>
</comment>
<evidence type="ECO:0000259" key="3">
    <source>
        <dbReference type="Pfam" id="PF13439"/>
    </source>
</evidence>
<dbReference type="InterPro" id="IPR028098">
    <property type="entry name" value="Glyco_trans_4-like_N"/>
</dbReference>
<dbReference type="GO" id="GO:0016757">
    <property type="term" value="F:glycosyltransferase activity"/>
    <property type="evidence" value="ECO:0007669"/>
    <property type="project" value="InterPro"/>
</dbReference>
<dbReference type="EMBL" id="LDYG01000028">
    <property type="protein sequence ID" value="KUP06381.1"/>
    <property type="molecule type" value="Genomic_DNA"/>
</dbReference>
<dbReference type="Pfam" id="PF13439">
    <property type="entry name" value="Glyco_transf_4"/>
    <property type="match status" value="1"/>
</dbReference>
<dbReference type="OrthoDB" id="9802525at2"/>
<reference evidence="4 5" key="1">
    <citation type="journal article" date="2016" name="Front. Microbiol.">
        <title>Microevolution Analysis of Bacillus coahuilensis Unveils Differences in Phosphorus Acquisition Strategies and Their Regulation.</title>
        <authorList>
            <person name="Gomez-Lunar Z."/>
            <person name="Hernandez-Gonzalez I."/>
            <person name="Rodriguez-Torres M.D."/>
            <person name="Souza V."/>
            <person name="Olmedo-Alvarez G."/>
        </authorList>
    </citation>
    <scope>NUCLEOTIDE SEQUENCE [LARGE SCALE GENOMIC DNA]</scope>
    <source>
        <strain evidence="5">p1.1.43</strain>
    </source>
</reference>
<dbReference type="Proteomes" id="UP000074108">
    <property type="component" value="Unassembled WGS sequence"/>
</dbReference>
<keyword evidence="5" id="KW-1185">Reference proteome</keyword>
<evidence type="ECO:0000259" key="2">
    <source>
        <dbReference type="Pfam" id="PF00534"/>
    </source>
</evidence>
<proteinExistence type="inferred from homology"/>
<dbReference type="PANTHER" id="PTHR45947:SF3">
    <property type="entry name" value="SULFOQUINOVOSYL TRANSFERASE SQD2"/>
    <property type="match status" value="1"/>
</dbReference>
<comment type="similarity">
    <text evidence="1">Belongs to the glycosyltransferase group 1 family. Glycosyltransferase 4 subfamily.</text>
</comment>
<dbReference type="RefSeq" id="WP_059350950.1">
    <property type="nucleotide sequence ID" value="NZ_LDYG01000028.1"/>
</dbReference>
<evidence type="ECO:0000313" key="4">
    <source>
        <dbReference type="EMBL" id="KUP06381.1"/>
    </source>
</evidence>
<dbReference type="SUPFAM" id="SSF53756">
    <property type="entry name" value="UDP-Glycosyltransferase/glycogen phosphorylase"/>
    <property type="match status" value="1"/>
</dbReference>
<evidence type="ECO:0000313" key="5">
    <source>
        <dbReference type="Proteomes" id="UP000074108"/>
    </source>
</evidence>
<feature type="domain" description="Glycosyltransferase subfamily 4-like N-terminal" evidence="3">
    <location>
        <begin position="15"/>
        <end position="177"/>
    </location>
</feature>
<accession>A0A147K850</accession>
<dbReference type="InterPro" id="IPR001296">
    <property type="entry name" value="Glyco_trans_1"/>
</dbReference>
<dbReference type="PATRIC" id="fig|1150625.3.peg.1578"/>
<dbReference type="CDD" id="cd03814">
    <property type="entry name" value="GT4-like"/>
    <property type="match status" value="1"/>
</dbReference>
<evidence type="ECO:0000256" key="1">
    <source>
        <dbReference type="ARBA" id="ARBA00009481"/>
    </source>
</evidence>
<dbReference type="STRING" id="1150625.Q75_07495"/>
<feature type="domain" description="Glycosyl transferase family 1" evidence="2">
    <location>
        <begin position="194"/>
        <end position="344"/>
    </location>
</feature>